<evidence type="ECO:0000256" key="7">
    <source>
        <dbReference type="SAM" id="Phobius"/>
    </source>
</evidence>
<evidence type="ECO:0000313" key="11">
    <source>
        <dbReference type="Proteomes" id="UP001642483"/>
    </source>
</evidence>
<organism evidence="10 11">
    <name type="scientific">Clavelina lepadiformis</name>
    <name type="common">Light-bulb sea squirt</name>
    <name type="synonym">Ascidia lepadiformis</name>
    <dbReference type="NCBI Taxonomy" id="159417"/>
    <lineage>
        <taxon>Eukaryota</taxon>
        <taxon>Metazoa</taxon>
        <taxon>Chordata</taxon>
        <taxon>Tunicata</taxon>
        <taxon>Ascidiacea</taxon>
        <taxon>Aplousobranchia</taxon>
        <taxon>Clavelinidae</taxon>
        <taxon>Clavelina</taxon>
    </lineage>
</organism>
<evidence type="ECO:0000256" key="4">
    <source>
        <dbReference type="ARBA" id="ARBA00023180"/>
    </source>
</evidence>
<keyword evidence="5 6" id="KW-0424">Laminin EGF-like domain</keyword>
<dbReference type="EMBL" id="CAWYQH010000141">
    <property type="protein sequence ID" value="CAK8694018.1"/>
    <property type="molecule type" value="Genomic_DNA"/>
</dbReference>
<keyword evidence="7" id="KW-0812">Transmembrane</keyword>
<feature type="domain" description="Laminin N-terminal" evidence="9">
    <location>
        <begin position="66"/>
        <end position="314"/>
    </location>
</feature>
<evidence type="ECO:0000259" key="9">
    <source>
        <dbReference type="PROSITE" id="PS51117"/>
    </source>
</evidence>
<proteinExistence type="predicted"/>
<comment type="caution">
    <text evidence="10">The sequence shown here is derived from an EMBL/GenBank/DDBJ whole genome shotgun (WGS) entry which is preliminary data.</text>
</comment>
<dbReference type="SUPFAM" id="SSF57196">
    <property type="entry name" value="EGF/Laminin"/>
    <property type="match status" value="2"/>
</dbReference>
<sequence>MHFIRLKNDGKVVSLATNFNFIGLHYLGTFYFRRRGTPSMFCSRMSADSQEWLHRCLIITLSGTNLAIPCEPRNENLNLAVLGTIDISPQNGTCGNPPQKFCDLNNPTRCRTCDASRKSLSHPPEHMVNGVKWKWWQSVVFADDQSPEINVTINLPKLFILTDDIQIFFSDGRPQKMMIEKSSDFGKSWSVMEYYSDDCRKDFGLEHSDNLDVLPRKNDFQPICSEEYSRNRDQLDSMASVDVSRRSFSLFLSEAELCAALMRSSSSLKSFLHITNLRVRLLRPPILNSVPGTSRKIANRSRHYGIDTIRISARFECNGHAGSYAKNGDIHHCLCRHNTDGPECEKCKTLYWMRKWKPGQYSSNRNDPGQANKCEGILARYAEKRALYLRHHAVAFNYSCNCNRHSARCEVLTGFGNTCVDCRHNTEGRNCHYCRQEFYKRPNTSLDDPDTCKACSCHPQGSRSLWCQPSGRCRCRHPYTGRKCNRCLEGYHSNERQECLSEGQKNEITPSLDPPGGVMESTFKSSWVLLTWFTLQTILFNSPFSSF</sequence>
<dbReference type="SMART" id="SM00136">
    <property type="entry name" value="LamNT"/>
    <property type="match status" value="1"/>
</dbReference>
<dbReference type="Proteomes" id="UP001642483">
    <property type="component" value="Unassembled WGS sequence"/>
</dbReference>
<evidence type="ECO:0000256" key="1">
    <source>
        <dbReference type="ARBA" id="ARBA00022729"/>
    </source>
</evidence>
<feature type="domain" description="Laminin EGF-like" evidence="8">
    <location>
        <begin position="455"/>
        <end position="501"/>
    </location>
</feature>
<evidence type="ECO:0000256" key="2">
    <source>
        <dbReference type="ARBA" id="ARBA00022737"/>
    </source>
</evidence>
<accession>A0ABP0GRN4</accession>
<dbReference type="PROSITE" id="PS01248">
    <property type="entry name" value="EGF_LAM_1"/>
    <property type="match status" value="2"/>
</dbReference>
<feature type="disulfide bond" evidence="6">
    <location>
        <begin position="475"/>
        <end position="484"/>
    </location>
</feature>
<evidence type="ECO:0000313" key="10">
    <source>
        <dbReference type="EMBL" id="CAK8694018.1"/>
    </source>
</evidence>
<gene>
    <name evidence="10" type="ORF">CVLEPA_LOCUS27293</name>
</gene>
<dbReference type="Pfam" id="PF24973">
    <property type="entry name" value="EGF_LMN_ATRN"/>
    <property type="match status" value="1"/>
</dbReference>
<evidence type="ECO:0000256" key="5">
    <source>
        <dbReference type="ARBA" id="ARBA00023292"/>
    </source>
</evidence>
<dbReference type="InterPro" id="IPR056863">
    <property type="entry name" value="LMN_ATRN_NET-like_EGF"/>
</dbReference>
<keyword evidence="2" id="KW-0677">Repeat</keyword>
<keyword evidence="7" id="KW-0472">Membrane</keyword>
<reference evidence="10 11" key="1">
    <citation type="submission" date="2024-02" db="EMBL/GenBank/DDBJ databases">
        <authorList>
            <person name="Daric V."/>
            <person name="Darras S."/>
        </authorList>
    </citation>
    <scope>NUCLEOTIDE SEQUENCE [LARGE SCALE GENOMIC DNA]</scope>
</reference>
<dbReference type="PANTHER" id="PTHR10574:SF440">
    <property type="entry name" value="LAMININ EGF-LIKE DOMAIN-CONTAINING PROTEIN"/>
    <property type="match status" value="1"/>
</dbReference>
<evidence type="ECO:0008006" key="12">
    <source>
        <dbReference type="Google" id="ProtNLM"/>
    </source>
</evidence>
<dbReference type="Gene3D" id="2.10.25.10">
    <property type="entry name" value="Laminin"/>
    <property type="match status" value="2"/>
</dbReference>
<dbReference type="Pfam" id="PF00055">
    <property type="entry name" value="Laminin_N"/>
    <property type="match status" value="1"/>
</dbReference>
<dbReference type="PROSITE" id="PS50027">
    <property type="entry name" value="EGF_LAM_2"/>
    <property type="match status" value="1"/>
</dbReference>
<keyword evidence="1" id="KW-0732">Signal</keyword>
<keyword evidence="3 6" id="KW-1015">Disulfide bond</keyword>
<dbReference type="CDD" id="cd00055">
    <property type="entry name" value="EGF_Lam"/>
    <property type="match status" value="3"/>
</dbReference>
<dbReference type="Gene3D" id="2.60.120.260">
    <property type="entry name" value="Galactose-binding domain-like"/>
    <property type="match status" value="1"/>
</dbReference>
<keyword evidence="7" id="KW-1133">Transmembrane helix</keyword>
<feature type="disulfide bond" evidence="6">
    <location>
        <begin position="455"/>
        <end position="467"/>
    </location>
</feature>
<dbReference type="PANTHER" id="PTHR10574">
    <property type="entry name" value="NETRIN/LAMININ-RELATED"/>
    <property type="match status" value="1"/>
</dbReference>
<dbReference type="SMART" id="SM00180">
    <property type="entry name" value="EGF_Lam"/>
    <property type="match status" value="3"/>
</dbReference>
<dbReference type="InterPro" id="IPR002049">
    <property type="entry name" value="LE_dom"/>
</dbReference>
<dbReference type="InterPro" id="IPR050440">
    <property type="entry name" value="Laminin/Netrin_ECM"/>
</dbReference>
<evidence type="ECO:0000259" key="8">
    <source>
        <dbReference type="PROSITE" id="PS50027"/>
    </source>
</evidence>
<comment type="caution">
    <text evidence="6">Lacks conserved residue(s) required for the propagation of feature annotation.</text>
</comment>
<evidence type="ECO:0000256" key="6">
    <source>
        <dbReference type="PROSITE-ProRule" id="PRU00460"/>
    </source>
</evidence>
<evidence type="ECO:0000256" key="3">
    <source>
        <dbReference type="ARBA" id="ARBA00023157"/>
    </source>
</evidence>
<dbReference type="InterPro" id="IPR008211">
    <property type="entry name" value="Laminin_N"/>
</dbReference>
<keyword evidence="4" id="KW-0325">Glycoprotein</keyword>
<dbReference type="PROSITE" id="PS51117">
    <property type="entry name" value="LAMININ_NTER"/>
    <property type="match status" value="1"/>
</dbReference>
<name>A0ABP0GRN4_CLALP</name>
<keyword evidence="11" id="KW-1185">Reference proteome</keyword>
<feature type="transmembrane region" description="Helical" evidence="7">
    <location>
        <begin position="12"/>
        <end position="32"/>
    </location>
</feature>
<protein>
    <recommendedName>
        <fullName evidence="12">Netrin</fullName>
    </recommendedName>
</protein>
<dbReference type="Pfam" id="PF00053">
    <property type="entry name" value="EGF_laminin"/>
    <property type="match status" value="2"/>
</dbReference>